<name>A0A225D8W6_9BACT</name>
<dbReference type="EMBL" id="NIDE01000014">
    <property type="protein sequence ID" value="OWK37413.1"/>
    <property type="molecule type" value="Genomic_DNA"/>
</dbReference>
<dbReference type="AlphaFoldDB" id="A0A225D8W6"/>
<evidence type="ECO:0000256" key="1">
    <source>
        <dbReference type="SAM" id="MobiDB-lite"/>
    </source>
</evidence>
<keyword evidence="3" id="KW-1185">Reference proteome</keyword>
<evidence type="ECO:0000313" key="2">
    <source>
        <dbReference type="EMBL" id="OWK37413.1"/>
    </source>
</evidence>
<proteinExistence type="predicted"/>
<protein>
    <submittedName>
        <fullName evidence="2">Uncharacterized protein</fullName>
    </submittedName>
</protein>
<feature type="region of interest" description="Disordered" evidence="1">
    <location>
        <begin position="16"/>
        <end position="38"/>
    </location>
</feature>
<organism evidence="2 3">
    <name type="scientific">Fimbriiglobus ruber</name>
    <dbReference type="NCBI Taxonomy" id="1908690"/>
    <lineage>
        <taxon>Bacteria</taxon>
        <taxon>Pseudomonadati</taxon>
        <taxon>Planctomycetota</taxon>
        <taxon>Planctomycetia</taxon>
        <taxon>Gemmatales</taxon>
        <taxon>Gemmataceae</taxon>
        <taxon>Fimbriiglobus</taxon>
    </lineage>
</organism>
<dbReference type="Proteomes" id="UP000214646">
    <property type="component" value="Unassembled WGS sequence"/>
</dbReference>
<comment type="caution">
    <text evidence="2">The sequence shown here is derived from an EMBL/GenBank/DDBJ whole genome shotgun (WGS) entry which is preliminary data.</text>
</comment>
<evidence type="ECO:0000313" key="3">
    <source>
        <dbReference type="Proteomes" id="UP000214646"/>
    </source>
</evidence>
<reference evidence="3" key="1">
    <citation type="submission" date="2017-06" db="EMBL/GenBank/DDBJ databases">
        <title>Genome analysis of Fimbriiglobus ruber SP5, the first member of the order Planctomycetales with confirmed chitinolytic capability.</title>
        <authorList>
            <person name="Ravin N.V."/>
            <person name="Rakitin A.L."/>
            <person name="Ivanova A.A."/>
            <person name="Beletsky A.V."/>
            <person name="Kulichevskaya I.S."/>
            <person name="Mardanov A.V."/>
            <person name="Dedysh S.N."/>
        </authorList>
    </citation>
    <scope>NUCLEOTIDE SEQUENCE [LARGE SCALE GENOMIC DNA]</scope>
    <source>
        <strain evidence="3">SP5</strain>
    </source>
</reference>
<sequence length="48" mass="5411">MGGQLCTSVEALQRFFDRQTRTDNPRPVPKPMPADRNQVERELAALGL</sequence>
<gene>
    <name evidence="2" type="ORF">FRUB_06533</name>
</gene>
<accession>A0A225D8W6</accession>